<proteinExistence type="predicted"/>
<dbReference type="InParanoid" id="A0A1S4KI73"/>
<evidence type="ECO:0000313" key="2">
    <source>
        <dbReference type="Proteomes" id="UP000002320"/>
    </source>
</evidence>
<reference evidence="1" key="1">
    <citation type="submission" date="2020-05" db="UniProtKB">
        <authorList>
            <consortium name="EnsemblMetazoa"/>
        </authorList>
    </citation>
    <scope>IDENTIFICATION</scope>
    <source>
        <strain evidence="1">JHB</strain>
    </source>
</reference>
<dbReference type="AlphaFoldDB" id="A0A1S4KI73"/>
<sequence length="385" mass="44152">MISRENSGIHYLEQYELVSSKLLNWCQLLGTVPYPLDLRSFSEPQSVHQSTELLLRSIQLLSTSLICVYYGLSVHRMFHDISGWKLYSFVLFLLSYTLNALCIPLVFVTCHRLKKRYRELSTKIGGLLYAYQQQGFEIKPKVLLKWHRNVLVGFGAVLILTIILKIMDKFSKGPLFAIGVDLLPEVIAVSCLIQYFYAMAIVRLIVRCSSIMISELKPVQDTLLVKRKLTFLLRRVRIVVEISNEVDRSFGIFVLLQLLLIIVVGSRVLWCAAWFYDLKTVEPDDAYYLVYSFLLGFVQGLKLVLITYPHHSILCEMQMIGIKTCLINNKENFEMVLKLSELTLMLQHGFKSCGIILVNMTLIPKIIAMVITNFIADIQLGGHSW</sequence>
<name>A0A1S4KI73_CULQU</name>
<organism evidence="1 2">
    <name type="scientific">Culex quinquefasciatus</name>
    <name type="common">Southern house mosquito</name>
    <name type="synonym">Culex pungens</name>
    <dbReference type="NCBI Taxonomy" id="7176"/>
    <lineage>
        <taxon>Eukaryota</taxon>
        <taxon>Metazoa</taxon>
        <taxon>Ecdysozoa</taxon>
        <taxon>Arthropoda</taxon>
        <taxon>Hexapoda</taxon>
        <taxon>Insecta</taxon>
        <taxon>Pterygota</taxon>
        <taxon>Neoptera</taxon>
        <taxon>Endopterygota</taxon>
        <taxon>Diptera</taxon>
        <taxon>Nematocera</taxon>
        <taxon>Culicoidea</taxon>
        <taxon>Culicidae</taxon>
        <taxon>Culicinae</taxon>
        <taxon>Culicini</taxon>
        <taxon>Culex</taxon>
        <taxon>Culex</taxon>
    </lineage>
</organism>
<accession>A0A1S4KI73</accession>
<dbReference type="Proteomes" id="UP000002320">
    <property type="component" value="Unassembled WGS sequence"/>
</dbReference>
<dbReference type="VEuPathDB" id="VectorBase:CPIJ039827"/>
<dbReference type="EnsemblMetazoa" id="CPIJ039827-RA">
    <property type="protein sequence ID" value="CPIJ039827-PA"/>
    <property type="gene ID" value="CPIJ039827"/>
</dbReference>
<protein>
    <submittedName>
        <fullName evidence="1">Uncharacterized protein</fullName>
    </submittedName>
</protein>
<evidence type="ECO:0000313" key="1">
    <source>
        <dbReference type="EnsemblMetazoa" id="CPIJ039827-PA"/>
    </source>
</evidence>
<keyword evidence="2" id="KW-1185">Reference proteome</keyword>